<accession>A0A6C0ASP3</accession>
<organism evidence="2">
    <name type="scientific">viral metagenome</name>
    <dbReference type="NCBI Taxonomy" id="1070528"/>
    <lineage>
        <taxon>unclassified sequences</taxon>
        <taxon>metagenomes</taxon>
        <taxon>organismal metagenomes</taxon>
    </lineage>
</organism>
<evidence type="ECO:0000256" key="1">
    <source>
        <dbReference type="SAM" id="MobiDB-lite"/>
    </source>
</evidence>
<dbReference type="SUPFAM" id="SSF55729">
    <property type="entry name" value="Acyl-CoA N-acyltransferases (Nat)"/>
    <property type="match status" value="1"/>
</dbReference>
<protein>
    <recommendedName>
        <fullName evidence="3">N-acetyltransferase domain-containing protein</fullName>
    </recommendedName>
</protein>
<feature type="region of interest" description="Disordered" evidence="1">
    <location>
        <begin position="231"/>
        <end position="260"/>
    </location>
</feature>
<evidence type="ECO:0000313" key="2">
    <source>
        <dbReference type="EMBL" id="QHS82782.1"/>
    </source>
</evidence>
<feature type="compositionally biased region" description="Basic residues" evidence="1">
    <location>
        <begin position="248"/>
        <end position="260"/>
    </location>
</feature>
<evidence type="ECO:0008006" key="3">
    <source>
        <dbReference type="Google" id="ProtNLM"/>
    </source>
</evidence>
<sequence length="260" mass="30465">MSVYYFYEGQDPNRKTILDSILDDSYAVKGREIHLTKSDVNEKKHVTAELRQIDNITSFCRGLIDIETITSMIEESEDTCGEKIILYIKDGSERISGIMIFTFDYYDESGNWTNSNDFIYIHYLCTPFAGGFGKILMQVCQEIGKRARAKQIKLLSTPPAVSFYKHMGFHLIPESEIEYNKKAVTTRPRSNFVSRVTSSVFSSFCMPRRLQKRKQDYEVYEMVYKYSKRSKKASFKRRRGKSLDKRQRSLYKKRTRRATI</sequence>
<reference evidence="2" key="1">
    <citation type="journal article" date="2020" name="Nature">
        <title>Giant virus diversity and host interactions through global metagenomics.</title>
        <authorList>
            <person name="Schulz F."/>
            <person name="Roux S."/>
            <person name="Paez-Espino D."/>
            <person name="Jungbluth S."/>
            <person name="Walsh D.A."/>
            <person name="Denef V.J."/>
            <person name="McMahon K.D."/>
            <person name="Konstantinidis K.T."/>
            <person name="Eloe-Fadrosh E.A."/>
            <person name="Kyrpides N.C."/>
            <person name="Woyke T."/>
        </authorList>
    </citation>
    <scope>NUCLEOTIDE SEQUENCE</scope>
    <source>
        <strain evidence="2">GVMAG-S-1101171-111</strain>
    </source>
</reference>
<dbReference type="InterPro" id="IPR016181">
    <property type="entry name" value="Acyl_CoA_acyltransferase"/>
</dbReference>
<feature type="compositionally biased region" description="Basic residues" evidence="1">
    <location>
        <begin position="231"/>
        <end position="240"/>
    </location>
</feature>
<name>A0A6C0ASP3_9ZZZZ</name>
<dbReference type="EMBL" id="MN740805">
    <property type="protein sequence ID" value="QHS82782.1"/>
    <property type="molecule type" value="Genomic_DNA"/>
</dbReference>
<proteinExistence type="predicted"/>
<dbReference type="AlphaFoldDB" id="A0A6C0ASP3"/>
<dbReference type="Gene3D" id="3.40.630.30">
    <property type="match status" value="1"/>
</dbReference>